<protein>
    <submittedName>
        <fullName evidence="4">ASPSCR1 tether for SLC2A4, UBX domain containing</fullName>
    </submittedName>
</protein>
<dbReference type="Gene3D" id="3.10.20.90">
    <property type="entry name" value="Phosphatidylinositol 3-kinase Catalytic Subunit, Chain A, domain 1"/>
    <property type="match status" value="1"/>
</dbReference>
<dbReference type="Pfam" id="PF00789">
    <property type="entry name" value="UBX"/>
    <property type="match status" value="1"/>
</dbReference>
<dbReference type="CDD" id="cd17075">
    <property type="entry name" value="UBX1_UBXN9"/>
    <property type="match status" value="1"/>
</dbReference>
<dbReference type="GO" id="GO:0048471">
    <property type="term" value="C:perinuclear region of cytoplasm"/>
    <property type="evidence" value="ECO:0007669"/>
    <property type="project" value="Ensembl"/>
</dbReference>
<dbReference type="InterPro" id="IPR029071">
    <property type="entry name" value="Ubiquitin-like_domsf"/>
</dbReference>
<feature type="compositionally biased region" description="Basic and acidic residues" evidence="1">
    <location>
        <begin position="269"/>
        <end position="292"/>
    </location>
</feature>
<accession>A0A8C3FWX3</accession>
<name>A0A8C3FWX3_CHRPI</name>
<evidence type="ECO:0000259" key="2">
    <source>
        <dbReference type="Pfam" id="PF00789"/>
    </source>
</evidence>
<feature type="region of interest" description="Disordered" evidence="1">
    <location>
        <begin position="248"/>
        <end position="303"/>
    </location>
</feature>
<dbReference type="GeneTree" id="ENSGT00940000156853"/>
<dbReference type="GO" id="GO:0005654">
    <property type="term" value="C:nucleoplasm"/>
    <property type="evidence" value="ECO:0007669"/>
    <property type="project" value="Ensembl"/>
</dbReference>
<dbReference type="GO" id="GO:0012506">
    <property type="term" value="C:vesicle membrane"/>
    <property type="evidence" value="ECO:0007669"/>
    <property type="project" value="Ensembl"/>
</dbReference>
<sequence>MGGGSRCGWAPAPLCSRFQRSVLDLSLQWRFAKLPNNAKLEVVPISRNRVGTENRVQIALQLDSGSRLQDTFRSGQTLWELLSHFTQTRECVEQHGEFSPVCIYMRDEIAGKAALERTTLKSLGLTGGNAIIRVVMKKCGSSGQEAAVDTAAQFSKLPVSPVSTEGAVDMSLPHASMFSKDLDPRDVAFSLNICTDKQDLIKVSQASLGELWPPSDPAPAPFVPFFGDGQRLGGTPVAADFPVSDMLSSKLPTSLPSPGGPSKPKKSKTSREQLKEQEQLLEREPVVCHPDLEEPLSAGPQDLPDEFFEVTVDDVRKRLAQLQSERKRLEEAPFMTKSLREAQMKEKLERYPKVVLRVQFPDRHVLQGFFRPNETVGILRDFVRSHLADAELPFYLCESSGFLNPFLPLQAFPWSDGLVQSHLPSIPRGDTLILDPGRIVSPVHDSGVQSVVTCSPQTNFCSHTVLLSGLELKHVWTVRVSLSLEWKQSAPKPAACCSGLRALLIVICSLTSVIAPPRAILSNENETLFQANLFPASVIHFGSEENRDCYLRPELLESAVSPSTADLLVARGLSKSIVPSAPPVSETAVPPPVGPEETDGKRTAENPEPTRANEASQPVRSHPEKVPKWLKLPGIIWDQRESFPSLLCRASLQESTAMTCDLRTIQLNC</sequence>
<organism evidence="4 5">
    <name type="scientific">Chrysemys picta bellii</name>
    <name type="common">Western painted turtle</name>
    <name type="synonym">Emys bellii</name>
    <dbReference type="NCBI Taxonomy" id="8478"/>
    <lineage>
        <taxon>Eukaryota</taxon>
        <taxon>Metazoa</taxon>
        <taxon>Chordata</taxon>
        <taxon>Craniata</taxon>
        <taxon>Vertebrata</taxon>
        <taxon>Euteleostomi</taxon>
        <taxon>Archelosauria</taxon>
        <taxon>Testudinata</taxon>
        <taxon>Testudines</taxon>
        <taxon>Cryptodira</taxon>
        <taxon>Durocryptodira</taxon>
        <taxon>Testudinoidea</taxon>
        <taxon>Emydidae</taxon>
        <taxon>Chrysemys</taxon>
    </lineage>
</organism>
<dbReference type="PANTHER" id="PTHR46467:SF1">
    <property type="entry name" value="TETHER CONTAINING UBX DOMAIN FOR GLUT4"/>
    <property type="match status" value="1"/>
</dbReference>
<dbReference type="GO" id="GO:0006886">
    <property type="term" value="P:intracellular protein transport"/>
    <property type="evidence" value="ECO:0007669"/>
    <property type="project" value="Ensembl"/>
</dbReference>
<feature type="domain" description="UBX" evidence="2">
    <location>
        <begin position="350"/>
        <end position="397"/>
    </location>
</feature>
<dbReference type="GO" id="GO:0042593">
    <property type="term" value="P:glucose homeostasis"/>
    <property type="evidence" value="ECO:0007669"/>
    <property type="project" value="Ensembl"/>
</dbReference>
<dbReference type="SUPFAM" id="SSF54236">
    <property type="entry name" value="Ubiquitin-like"/>
    <property type="match status" value="2"/>
</dbReference>
<dbReference type="Pfam" id="PF11470">
    <property type="entry name" value="TUG-UBL1"/>
    <property type="match status" value="1"/>
</dbReference>
<dbReference type="Proteomes" id="UP000694380">
    <property type="component" value="Unplaced"/>
</dbReference>
<keyword evidence="5" id="KW-1185">Reference proteome</keyword>
<dbReference type="InterPro" id="IPR021569">
    <property type="entry name" value="TUG-UBL1"/>
</dbReference>
<evidence type="ECO:0000313" key="5">
    <source>
        <dbReference type="Proteomes" id="UP000694380"/>
    </source>
</evidence>
<reference evidence="4" key="2">
    <citation type="submission" date="2025-09" db="UniProtKB">
        <authorList>
            <consortium name="Ensembl"/>
        </authorList>
    </citation>
    <scope>IDENTIFICATION</scope>
</reference>
<feature type="region of interest" description="Disordered" evidence="1">
    <location>
        <begin position="580"/>
        <end position="624"/>
    </location>
</feature>
<evidence type="ECO:0000256" key="1">
    <source>
        <dbReference type="SAM" id="MobiDB-lite"/>
    </source>
</evidence>
<dbReference type="GO" id="GO:0009898">
    <property type="term" value="C:cytoplasmic side of plasma membrane"/>
    <property type="evidence" value="ECO:0007669"/>
    <property type="project" value="Ensembl"/>
</dbReference>
<dbReference type="GO" id="GO:0005829">
    <property type="term" value="C:cytosol"/>
    <property type="evidence" value="ECO:0007669"/>
    <property type="project" value="Ensembl"/>
</dbReference>
<dbReference type="Ensembl" id="ENSCPBT00000018473.1">
    <property type="protein sequence ID" value="ENSCPBP00000015608.1"/>
    <property type="gene ID" value="ENSCPBG00000011514.1"/>
</dbReference>
<feature type="domain" description="TUG ubiquitin-like" evidence="3">
    <location>
        <begin position="18"/>
        <end position="41"/>
    </location>
</feature>
<feature type="compositionally biased region" description="Low complexity" evidence="1">
    <location>
        <begin position="248"/>
        <end position="262"/>
    </location>
</feature>
<reference evidence="4" key="1">
    <citation type="submission" date="2025-08" db="UniProtKB">
        <authorList>
            <consortium name="Ensembl"/>
        </authorList>
    </citation>
    <scope>IDENTIFICATION</scope>
</reference>
<dbReference type="GO" id="GO:0046324">
    <property type="term" value="P:regulation of D-glucose import"/>
    <property type="evidence" value="ECO:0007669"/>
    <property type="project" value="Ensembl"/>
</dbReference>
<dbReference type="InterPro" id="IPR059238">
    <property type="entry name" value="UBX1_UBXN9"/>
</dbReference>
<proteinExistence type="predicted"/>
<evidence type="ECO:0000259" key="3">
    <source>
        <dbReference type="Pfam" id="PF11470"/>
    </source>
</evidence>
<gene>
    <name evidence="4" type="primary">ASPSCR1</name>
</gene>
<dbReference type="PANTHER" id="PTHR46467">
    <property type="entry name" value="TETHER CONTAINING UBX DOMAIN FOR GLUT4"/>
    <property type="match status" value="1"/>
</dbReference>
<evidence type="ECO:0000313" key="4">
    <source>
        <dbReference type="Ensembl" id="ENSCPBP00000015608.1"/>
    </source>
</evidence>
<dbReference type="InterPro" id="IPR001012">
    <property type="entry name" value="UBX_dom"/>
</dbReference>
<dbReference type="AlphaFoldDB" id="A0A8C3FWX3"/>